<evidence type="ECO:0000259" key="1">
    <source>
        <dbReference type="Pfam" id="PF01636"/>
    </source>
</evidence>
<dbReference type="Gene3D" id="3.90.1200.10">
    <property type="match status" value="1"/>
</dbReference>
<dbReference type="AlphaFoldDB" id="A0A1H6DVR6"/>
<accession>A0A1H6DVR6</accession>
<protein>
    <submittedName>
        <fullName evidence="2">Phosphotransferase enzyme family protein</fullName>
    </submittedName>
</protein>
<evidence type="ECO:0000313" key="2">
    <source>
        <dbReference type="EMBL" id="SEG88675.1"/>
    </source>
</evidence>
<proteinExistence type="predicted"/>
<evidence type="ECO:0000313" key="3">
    <source>
        <dbReference type="Proteomes" id="UP000236754"/>
    </source>
</evidence>
<dbReference type="PANTHER" id="PTHR40086">
    <property type="entry name" value="PHOSPHOTRANSFERASE YTMP-RELATED"/>
    <property type="match status" value="1"/>
</dbReference>
<organism evidence="2 3">
    <name type="scientific">Actinacidiphila yanglinensis</name>
    <dbReference type="NCBI Taxonomy" id="310779"/>
    <lineage>
        <taxon>Bacteria</taxon>
        <taxon>Bacillati</taxon>
        <taxon>Actinomycetota</taxon>
        <taxon>Actinomycetes</taxon>
        <taxon>Kitasatosporales</taxon>
        <taxon>Streptomycetaceae</taxon>
        <taxon>Actinacidiphila</taxon>
    </lineage>
</organism>
<dbReference type="PANTHER" id="PTHR40086:SF1">
    <property type="entry name" value="CELL CYCLE REGULATOR CCRZ"/>
    <property type="match status" value="1"/>
</dbReference>
<dbReference type="InterPro" id="IPR011009">
    <property type="entry name" value="Kinase-like_dom_sf"/>
</dbReference>
<name>A0A1H6DVR6_9ACTN</name>
<dbReference type="Pfam" id="PF01636">
    <property type="entry name" value="APH"/>
    <property type="match status" value="1"/>
</dbReference>
<dbReference type="GO" id="GO:0016740">
    <property type="term" value="F:transferase activity"/>
    <property type="evidence" value="ECO:0007669"/>
    <property type="project" value="UniProtKB-KW"/>
</dbReference>
<dbReference type="InterPro" id="IPR052077">
    <property type="entry name" value="CcrZ_PhaseVar_Mediator"/>
</dbReference>
<dbReference type="InterPro" id="IPR002575">
    <property type="entry name" value="Aminoglycoside_PTrfase"/>
</dbReference>
<feature type="domain" description="Aminoglycoside phosphotransferase" evidence="1">
    <location>
        <begin position="27"/>
        <end position="290"/>
    </location>
</feature>
<keyword evidence="3" id="KW-1185">Reference proteome</keyword>
<keyword evidence="2" id="KW-0808">Transferase</keyword>
<dbReference type="OrthoDB" id="3454210at2"/>
<gene>
    <name evidence="2" type="ORF">SAMN05216223_119119</name>
</gene>
<dbReference type="SUPFAM" id="SSF56112">
    <property type="entry name" value="Protein kinase-like (PK-like)"/>
    <property type="match status" value="1"/>
</dbReference>
<reference evidence="2 3" key="1">
    <citation type="submission" date="2016-10" db="EMBL/GenBank/DDBJ databases">
        <authorList>
            <person name="de Groot N.N."/>
        </authorList>
    </citation>
    <scope>NUCLEOTIDE SEQUENCE [LARGE SCALE GENOMIC DNA]</scope>
    <source>
        <strain evidence="2 3">CGMCC 4.2023</strain>
    </source>
</reference>
<dbReference type="Proteomes" id="UP000236754">
    <property type="component" value="Unassembled WGS sequence"/>
</dbReference>
<dbReference type="EMBL" id="FNVU01000019">
    <property type="protein sequence ID" value="SEG88675.1"/>
    <property type="molecule type" value="Genomic_DNA"/>
</dbReference>
<dbReference type="RefSeq" id="WP_103889554.1">
    <property type="nucleotide sequence ID" value="NZ_FNVU01000019.1"/>
</dbReference>
<sequence length="382" mass="42908">MTTTAATRGVTDQVDAVGASRVEGPLKGYHHQAFAVRLDQGSPLAKDFRWLKLREPRSGVLWYDMRWFRSEDELLQLLHTRYGGMLPRVPQVGEQLLQGQKFTFLAFIEGVTLDRVRGGRAGRVPAHYLDQIEELFRALALVDAEGLVAHGGPSPGTDCGRYDLGTYPERGGATGFLRALTHFTVAHAYQDQQKEMDELLDGLGVASAMLDAFERRAYRLTDRPRTLLHGDLHRKNFVVDRVGDLWTIDWELALVGDPLYDLATHLHLMGYQADQEREMVARWQRAVGPHRSAGAAEDLPHYLAYKRVQSLCTDLVRTASRLRDLPEGDGAAADRVRLRGAAILVRRALVAAREPLGLPSVPPMDQVESVFADWWYRNRPSH</sequence>